<accession>M0MRT9</accession>
<comment type="caution">
    <text evidence="1">The sequence shown here is derived from an EMBL/GenBank/DDBJ whole genome shotgun (WGS) entry which is preliminary data.</text>
</comment>
<proteinExistence type="predicted"/>
<keyword evidence="2" id="KW-1185">Reference proteome</keyword>
<gene>
    <name evidence="1" type="ORF">C451_20415</name>
</gene>
<reference evidence="1 2" key="1">
    <citation type="journal article" date="2014" name="PLoS Genet.">
        <title>Phylogenetically driven sequencing of extremely halophilic archaea reveals strategies for static and dynamic osmo-response.</title>
        <authorList>
            <person name="Becker E.A."/>
            <person name="Seitzer P.M."/>
            <person name="Tritt A."/>
            <person name="Larsen D."/>
            <person name="Krusor M."/>
            <person name="Yao A.I."/>
            <person name="Wu D."/>
            <person name="Madern D."/>
            <person name="Eisen J.A."/>
            <person name="Darling A.E."/>
            <person name="Facciotti M.T."/>
        </authorList>
    </citation>
    <scope>NUCLEOTIDE SEQUENCE [LARGE SCALE GENOMIC DNA]</scope>
    <source>
        <strain evidence="1 2">JCM 13552</strain>
    </source>
</reference>
<sequence>MEVGDDLHRPIREEFEDILLDECLADSFELFELELRPEMVENRVGISCWMSVLPTRSSSSSSNFVRRWWRIVLA</sequence>
<evidence type="ECO:0000313" key="1">
    <source>
        <dbReference type="EMBL" id="EMA48447.1"/>
    </source>
</evidence>
<evidence type="ECO:0000313" key="2">
    <source>
        <dbReference type="Proteomes" id="UP000011680"/>
    </source>
</evidence>
<dbReference type="EMBL" id="AOMF01000192">
    <property type="protein sequence ID" value="EMA48447.1"/>
    <property type="molecule type" value="Genomic_DNA"/>
</dbReference>
<organism evidence="1 2">
    <name type="scientific">Halococcus thailandensis JCM 13552</name>
    <dbReference type="NCBI Taxonomy" id="1227457"/>
    <lineage>
        <taxon>Archaea</taxon>
        <taxon>Methanobacteriati</taxon>
        <taxon>Methanobacteriota</taxon>
        <taxon>Stenosarchaea group</taxon>
        <taxon>Halobacteria</taxon>
        <taxon>Halobacteriales</taxon>
        <taxon>Halococcaceae</taxon>
        <taxon>Halococcus</taxon>
    </lineage>
</organism>
<protein>
    <submittedName>
        <fullName evidence="1">Uncharacterized protein</fullName>
    </submittedName>
</protein>
<dbReference type="AlphaFoldDB" id="M0MRT9"/>
<name>M0MRT9_9EURY</name>
<dbReference type="STRING" id="1227457.C451_20415"/>
<dbReference type="Proteomes" id="UP000011680">
    <property type="component" value="Unassembled WGS sequence"/>
</dbReference>